<dbReference type="Proteomes" id="UP000183447">
    <property type="component" value="Unassembled WGS sequence"/>
</dbReference>
<dbReference type="PROSITE" id="PS52029">
    <property type="entry name" value="LD_TPASE"/>
    <property type="match status" value="1"/>
</dbReference>
<comment type="pathway">
    <text evidence="1 7">Cell wall biogenesis; peptidoglycan biosynthesis.</text>
</comment>
<feature type="domain" description="L,D-TPase catalytic" evidence="9">
    <location>
        <begin position="51"/>
        <end position="182"/>
    </location>
</feature>
<gene>
    <name evidence="10" type="ORF">SAMN02983003_2949</name>
</gene>
<dbReference type="STRING" id="665118.SAMN02983003_2949"/>
<keyword evidence="3" id="KW-0808">Transferase</keyword>
<evidence type="ECO:0000259" key="9">
    <source>
        <dbReference type="PROSITE" id="PS52029"/>
    </source>
</evidence>
<keyword evidence="5 7" id="KW-0573">Peptidoglycan synthesis</keyword>
<evidence type="ECO:0000256" key="1">
    <source>
        <dbReference type="ARBA" id="ARBA00004752"/>
    </source>
</evidence>
<accession>A0A1K2I0Q1</accession>
<evidence type="ECO:0000256" key="8">
    <source>
        <dbReference type="SAM" id="MobiDB-lite"/>
    </source>
</evidence>
<reference evidence="10 11" key="1">
    <citation type="submission" date="2016-11" db="EMBL/GenBank/DDBJ databases">
        <authorList>
            <person name="Jaros S."/>
            <person name="Januszkiewicz K."/>
            <person name="Wedrychowicz H."/>
        </authorList>
    </citation>
    <scope>NUCLEOTIDE SEQUENCE [LARGE SCALE GENOMIC DNA]</scope>
    <source>
        <strain evidence="10 11">ATCC 23634</strain>
    </source>
</reference>
<keyword evidence="6 7" id="KW-0961">Cell wall biogenesis/degradation</keyword>
<feature type="active site" description="Nucleophile" evidence="7">
    <location>
        <position position="151"/>
    </location>
</feature>
<sequence length="336" mass="36330">MLGKIIMAAGLAAMLAGCGGIKMDDGRHRIPLKSETVSALAAMGTTPGDAMMIRIIKDENALEVWKRTSGGQFKMFRSYEICAWSGDLGPKFKEGDRQAPEGFYTITPGLMNPRSNYFLAFNTGFPNKFDRVHGRTGSNLMVHGDCSSSGCYSMTDDSIGEIYALVRESFEGGNPSFQLQIYPFRMTAQKLAKHKDSEHFAFWTNLKEGYDRFELARAPASWDVCEKRYVFDVASATPLDPAGACPPGARTVTAALSEKQAAEKAALDTEIAALDAKKAREAAALQREKDAEAAAKARGEAIGSFIGGLFNGGAPAPQQSQPVEAVPQPKPRIDRS</sequence>
<keyword evidence="4 7" id="KW-0133">Cell shape</keyword>
<dbReference type="GO" id="GO:0008360">
    <property type="term" value="P:regulation of cell shape"/>
    <property type="evidence" value="ECO:0007669"/>
    <property type="project" value="UniProtKB-UniRule"/>
</dbReference>
<dbReference type="PANTHER" id="PTHR36699:SF1">
    <property type="entry name" value="L,D-TRANSPEPTIDASE YAFK-RELATED"/>
    <property type="match status" value="1"/>
</dbReference>
<evidence type="ECO:0000256" key="2">
    <source>
        <dbReference type="ARBA" id="ARBA00005992"/>
    </source>
</evidence>
<proteinExistence type="inferred from homology"/>
<dbReference type="GO" id="GO:0004180">
    <property type="term" value="F:carboxypeptidase activity"/>
    <property type="evidence" value="ECO:0007669"/>
    <property type="project" value="UniProtKB-ARBA"/>
</dbReference>
<dbReference type="GO" id="GO:0009252">
    <property type="term" value="P:peptidoglycan biosynthetic process"/>
    <property type="evidence" value="ECO:0007669"/>
    <property type="project" value="UniProtKB-KW"/>
</dbReference>
<dbReference type="InterPro" id="IPR038063">
    <property type="entry name" value="Transpep_catalytic_dom"/>
</dbReference>
<keyword evidence="11" id="KW-1185">Reference proteome</keyword>
<evidence type="ECO:0000256" key="7">
    <source>
        <dbReference type="PROSITE-ProRule" id="PRU01373"/>
    </source>
</evidence>
<feature type="active site" description="Proton donor/acceptor" evidence="7">
    <location>
        <position position="143"/>
    </location>
</feature>
<dbReference type="EMBL" id="FPKU01000002">
    <property type="protein sequence ID" value="SFZ85779.1"/>
    <property type="molecule type" value="Genomic_DNA"/>
</dbReference>
<dbReference type="AlphaFoldDB" id="A0A1K2I0Q1"/>
<name>A0A1K2I0Q1_9HYPH</name>
<dbReference type="SUPFAM" id="SSF141523">
    <property type="entry name" value="L,D-transpeptidase catalytic domain-like"/>
    <property type="match status" value="1"/>
</dbReference>
<evidence type="ECO:0000313" key="10">
    <source>
        <dbReference type="EMBL" id="SFZ85779.1"/>
    </source>
</evidence>
<feature type="region of interest" description="Disordered" evidence="8">
    <location>
        <begin position="310"/>
        <end position="336"/>
    </location>
</feature>
<evidence type="ECO:0000256" key="4">
    <source>
        <dbReference type="ARBA" id="ARBA00022960"/>
    </source>
</evidence>
<dbReference type="GO" id="GO:0016740">
    <property type="term" value="F:transferase activity"/>
    <property type="evidence" value="ECO:0007669"/>
    <property type="project" value="UniProtKB-KW"/>
</dbReference>
<comment type="similarity">
    <text evidence="2">Belongs to the YkuD family.</text>
</comment>
<evidence type="ECO:0000256" key="5">
    <source>
        <dbReference type="ARBA" id="ARBA00022984"/>
    </source>
</evidence>
<dbReference type="PROSITE" id="PS51257">
    <property type="entry name" value="PROKAR_LIPOPROTEIN"/>
    <property type="match status" value="1"/>
</dbReference>
<dbReference type="InterPro" id="IPR005490">
    <property type="entry name" value="LD_TPept_cat_dom"/>
</dbReference>
<evidence type="ECO:0000256" key="3">
    <source>
        <dbReference type="ARBA" id="ARBA00022679"/>
    </source>
</evidence>
<evidence type="ECO:0000256" key="6">
    <source>
        <dbReference type="ARBA" id="ARBA00023316"/>
    </source>
</evidence>
<organism evidence="10 11">
    <name type="scientific">Devosia enhydra</name>
    <dbReference type="NCBI Taxonomy" id="665118"/>
    <lineage>
        <taxon>Bacteria</taxon>
        <taxon>Pseudomonadati</taxon>
        <taxon>Pseudomonadota</taxon>
        <taxon>Alphaproteobacteria</taxon>
        <taxon>Hyphomicrobiales</taxon>
        <taxon>Devosiaceae</taxon>
        <taxon>Devosia</taxon>
    </lineage>
</organism>
<dbReference type="GO" id="GO:0071555">
    <property type="term" value="P:cell wall organization"/>
    <property type="evidence" value="ECO:0007669"/>
    <property type="project" value="UniProtKB-UniRule"/>
</dbReference>
<evidence type="ECO:0000313" key="11">
    <source>
        <dbReference type="Proteomes" id="UP000183447"/>
    </source>
</evidence>
<protein>
    <submittedName>
        <fullName evidence="10">Murein L,D-transpeptidase YafK</fullName>
    </submittedName>
</protein>
<dbReference type="PANTHER" id="PTHR36699">
    <property type="entry name" value="LD-TRANSPEPTIDASE"/>
    <property type="match status" value="1"/>
</dbReference>